<proteinExistence type="predicted"/>
<protein>
    <recommendedName>
        <fullName evidence="1">DUF3444 domain-containing protein</fullName>
    </recommendedName>
</protein>
<feature type="domain" description="DUF3444" evidence="1">
    <location>
        <begin position="3"/>
        <end position="138"/>
    </location>
</feature>
<name>A0A1E5WJQ8_9POAL</name>
<accession>A0A1E5WJQ8</accession>
<dbReference type="EMBL" id="LWDX02004817">
    <property type="protein sequence ID" value="OEL37636.1"/>
    <property type="molecule type" value="Genomic_DNA"/>
</dbReference>
<dbReference type="InterPro" id="IPR024593">
    <property type="entry name" value="DUF3444"/>
</dbReference>
<evidence type="ECO:0000313" key="2">
    <source>
        <dbReference type="EMBL" id="OEL37636.1"/>
    </source>
</evidence>
<gene>
    <name evidence="2" type="ORF">BAE44_0001345</name>
</gene>
<dbReference type="Proteomes" id="UP000095767">
    <property type="component" value="Unassembled WGS sequence"/>
</dbReference>
<dbReference type="PANTHER" id="PTHR47374">
    <property type="entry name" value="ENDOSOME ANTIGEN-LIKE PROTEIN, PUTATIVE (DUF3444)-RELATED"/>
    <property type="match status" value="1"/>
</dbReference>
<keyword evidence="3" id="KW-1185">Reference proteome</keyword>
<sequence length="162" mass="18431">MEKSLVQEGLPIGCGTFKVSRQSDIYDCTDVFSHSMEVTLTSKGKKYEIRPRVGQVWAIYKNWSHAWTFEDYSRCEYFLAEVLEISNGNITVSCLTKVEGFSTVFKPEKKGESRSAMIVAESDLIMFSHQIPAFRLANDSLCGYWELDPASLPEVLLVRKNK</sequence>
<evidence type="ECO:0000313" key="3">
    <source>
        <dbReference type="Proteomes" id="UP000095767"/>
    </source>
</evidence>
<organism evidence="2 3">
    <name type="scientific">Dichanthelium oligosanthes</name>
    <dbReference type="NCBI Taxonomy" id="888268"/>
    <lineage>
        <taxon>Eukaryota</taxon>
        <taxon>Viridiplantae</taxon>
        <taxon>Streptophyta</taxon>
        <taxon>Embryophyta</taxon>
        <taxon>Tracheophyta</taxon>
        <taxon>Spermatophyta</taxon>
        <taxon>Magnoliopsida</taxon>
        <taxon>Liliopsida</taxon>
        <taxon>Poales</taxon>
        <taxon>Poaceae</taxon>
        <taxon>PACMAD clade</taxon>
        <taxon>Panicoideae</taxon>
        <taxon>Panicodae</taxon>
        <taxon>Paniceae</taxon>
        <taxon>Dichantheliinae</taxon>
        <taxon>Dichanthelium</taxon>
    </lineage>
</organism>
<reference evidence="2 3" key="1">
    <citation type="submission" date="2016-09" db="EMBL/GenBank/DDBJ databases">
        <title>The draft genome of Dichanthelium oligosanthes: A C3 panicoid grass species.</title>
        <authorList>
            <person name="Studer A.J."/>
            <person name="Schnable J.C."/>
            <person name="Brutnell T.P."/>
        </authorList>
    </citation>
    <scope>NUCLEOTIDE SEQUENCE [LARGE SCALE GENOMIC DNA]</scope>
    <source>
        <strain evidence="3">cv. Kellogg 1175</strain>
        <tissue evidence="2">Leaf</tissue>
    </source>
</reference>
<dbReference type="PANTHER" id="PTHR47374:SF6">
    <property type="entry name" value="ENDOSOME ANTIGEN-LIKE PROTEIN, PUTATIVE (DUF3444)-RELATED"/>
    <property type="match status" value="1"/>
</dbReference>
<dbReference type="AlphaFoldDB" id="A0A1E5WJQ8"/>
<evidence type="ECO:0000259" key="1">
    <source>
        <dbReference type="Pfam" id="PF11926"/>
    </source>
</evidence>
<dbReference type="OrthoDB" id="10250354at2759"/>
<dbReference type="STRING" id="888268.A0A1E5WJQ8"/>
<comment type="caution">
    <text evidence="2">The sequence shown here is derived from an EMBL/GenBank/DDBJ whole genome shotgun (WGS) entry which is preliminary data.</text>
</comment>
<dbReference type="Pfam" id="PF11926">
    <property type="entry name" value="DUF3444"/>
    <property type="match status" value="1"/>
</dbReference>